<dbReference type="OrthoDB" id="3203937at2759"/>
<name>A0A0C2MMN5_THEKT</name>
<evidence type="ECO:0000313" key="2">
    <source>
        <dbReference type="Proteomes" id="UP000031668"/>
    </source>
</evidence>
<keyword evidence="2" id="KW-1185">Reference proteome</keyword>
<sequence length="157" mass="17795">MRYMIKRGATTSEIAVDLFISENSARKYKKIEEGQSILIFFKKILSDNNAVSLSGIPSHINDHGIVRSLSSIPVERNSLANIDCRKNYCWMIACISDDRIIFVDETGINLHINLDFGYSPSGLTPRISVPDDKGINIYYCRVLSAHETIRRHGIRSY</sequence>
<protein>
    <submittedName>
        <fullName evidence="1">Uncharacterized protein</fullName>
    </submittedName>
</protein>
<dbReference type="EMBL" id="JWZT01002856">
    <property type="protein sequence ID" value="KII68491.1"/>
    <property type="molecule type" value="Genomic_DNA"/>
</dbReference>
<comment type="caution">
    <text evidence="1">The sequence shown here is derived from an EMBL/GenBank/DDBJ whole genome shotgun (WGS) entry which is preliminary data.</text>
</comment>
<reference evidence="1 2" key="1">
    <citation type="journal article" date="2014" name="Genome Biol. Evol.">
        <title>The genome of the myxosporean Thelohanellus kitauei shows adaptations to nutrient acquisition within its fish host.</title>
        <authorList>
            <person name="Yang Y."/>
            <person name="Xiong J."/>
            <person name="Zhou Z."/>
            <person name="Huo F."/>
            <person name="Miao W."/>
            <person name="Ran C."/>
            <person name="Liu Y."/>
            <person name="Zhang J."/>
            <person name="Feng J."/>
            <person name="Wang M."/>
            <person name="Wang M."/>
            <person name="Wang L."/>
            <person name="Yao B."/>
        </authorList>
    </citation>
    <scope>NUCLEOTIDE SEQUENCE [LARGE SCALE GENOMIC DNA]</scope>
    <source>
        <strain evidence="1">Wuqing</strain>
    </source>
</reference>
<organism evidence="1 2">
    <name type="scientific">Thelohanellus kitauei</name>
    <name type="common">Myxosporean</name>
    <dbReference type="NCBI Taxonomy" id="669202"/>
    <lineage>
        <taxon>Eukaryota</taxon>
        <taxon>Metazoa</taxon>
        <taxon>Cnidaria</taxon>
        <taxon>Myxozoa</taxon>
        <taxon>Myxosporea</taxon>
        <taxon>Bivalvulida</taxon>
        <taxon>Platysporina</taxon>
        <taxon>Myxobolidae</taxon>
        <taxon>Thelohanellus</taxon>
    </lineage>
</organism>
<dbReference type="Proteomes" id="UP000031668">
    <property type="component" value="Unassembled WGS sequence"/>
</dbReference>
<accession>A0A0C2MMN5</accession>
<evidence type="ECO:0000313" key="1">
    <source>
        <dbReference type="EMBL" id="KII68491.1"/>
    </source>
</evidence>
<proteinExistence type="predicted"/>
<gene>
    <name evidence="1" type="ORF">RF11_06929</name>
</gene>
<dbReference type="AlphaFoldDB" id="A0A0C2MMN5"/>